<dbReference type="EMBL" id="SZYD01001216">
    <property type="protein sequence ID" value="KAD0968780.1"/>
    <property type="molecule type" value="Genomic_DNA"/>
</dbReference>
<organism evidence="2 3">
    <name type="scientific">Mikania micrantha</name>
    <name type="common">bitter vine</name>
    <dbReference type="NCBI Taxonomy" id="192012"/>
    <lineage>
        <taxon>Eukaryota</taxon>
        <taxon>Viridiplantae</taxon>
        <taxon>Streptophyta</taxon>
        <taxon>Embryophyta</taxon>
        <taxon>Tracheophyta</taxon>
        <taxon>Spermatophyta</taxon>
        <taxon>Magnoliopsida</taxon>
        <taxon>eudicotyledons</taxon>
        <taxon>Gunneridae</taxon>
        <taxon>Pentapetalae</taxon>
        <taxon>asterids</taxon>
        <taxon>campanulids</taxon>
        <taxon>Asterales</taxon>
        <taxon>Asteraceae</taxon>
        <taxon>Asteroideae</taxon>
        <taxon>Heliantheae alliance</taxon>
        <taxon>Eupatorieae</taxon>
        <taxon>Mikania</taxon>
    </lineage>
</organism>
<gene>
    <name evidence="2" type="ORF">E3N88_43481</name>
</gene>
<proteinExistence type="predicted"/>
<dbReference type="PANTHER" id="PTHR47273:SF4">
    <property type="entry name" value="EXPRESSED PROTEIN"/>
    <property type="match status" value="1"/>
</dbReference>
<dbReference type="AlphaFoldDB" id="A0A5N6LEU0"/>
<feature type="compositionally biased region" description="Pro residues" evidence="1">
    <location>
        <begin position="252"/>
        <end position="284"/>
    </location>
</feature>
<evidence type="ECO:0000313" key="2">
    <source>
        <dbReference type="EMBL" id="KAD0968780.1"/>
    </source>
</evidence>
<evidence type="ECO:0000256" key="1">
    <source>
        <dbReference type="SAM" id="MobiDB-lite"/>
    </source>
</evidence>
<dbReference type="OrthoDB" id="1935547at2759"/>
<sequence>MMQPRLAKLYSLARSTVTLAYINNSPGATVTVECGGGDGGKPRFQEEVKTDGKGEFRVKLPFSASKHVDEIKLCSVKLVSSNEPDCALAVVSTATSSSIRVKAKTPENHVFSSGFFTFQPLEQPKRCRWESHENSNDEAIASSPLPSPVVDDEMLAPITLHTRRNPIGVELHVNKFGSPYHLNRLLPPLQVPMFPFQPPPDSIRLYLTINTSFQSPPPDPVFNDGFLSPPPDSMFNPNPLQPPPDSTLDPSQPSPPSLTPQLLKPPPPPPPPKLSPSLPVPSLDPQPDLIQATPPPPPYNPSFPAFPFQPSAGLPRMPPAGTMKPPLLHKQGGRTS</sequence>
<comment type="caution">
    <text evidence="2">The sequence shown here is derived from an EMBL/GenBank/DDBJ whole genome shotgun (WGS) entry which is preliminary data.</text>
</comment>
<dbReference type="Pfam" id="PF01190">
    <property type="entry name" value="Pollen_Ole_e_1"/>
    <property type="match status" value="1"/>
</dbReference>
<keyword evidence="3" id="KW-1185">Reference proteome</keyword>
<protein>
    <submittedName>
        <fullName evidence="2">Uncharacterized protein</fullName>
    </submittedName>
</protein>
<feature type="compositionally biased region" description="Low complexity" evidence="1">
    <location>
        <begin position="302"/>
        <end position="312"/>
    </location>
</feature>
<name>A0A5N6LEU0_9ASTR</name>
<reference evidence="2 3" key="1">
    <citation type="submission" date="2019-05" db="EMBL/GenBank/DDBJ databases">
        <title>Mikania micrantha, genome provides insights into the molecular mechanism of rapid growth.</title>
        <authorList>
            <person name="Liu B."/>
        </authorList>
    </citation>
    <scope>NUCLEOTIDE SEQUENCE [LARGE SCALE GENOMIC DNA]</scope>
    <source>
        <strain evidence="2">NLD-2019</strain>
        <tissue evidence="2">Leaf</tissue>
    </source>
</reference>
<dbReference type="Proteomes" id="UP000326396">
    <property type="component" value="Unassembled WGS sequence"/>
</dbReference>
<accession>A0A5N6LEU0</accession>
<feature type="region of interest" description="Disordered" evidence="1">
    <location>
        <begin position="217"/>
        <end position="336"/>
    </location>
</feature>
<dbReference type="PANTHER" id="PTHR47273">
    <property type="entry name" value="EXPRESSED PROTEIN"/>
    <property type="match status" value="1"/>
</dbReference>
<evidence type="ECO:0000313" key="3">
    <source>
        <dbReference type="Proteomes" id="UP000326396"/>
    </source>
</evidence>